<evidence type="ECO:0000313" key="3">
    <source>
        <dbReference type="Proteomes" id="UP000193933"/>
    </source>
</evidence>
<keyword evidence="1" id="KW-0472">Membrane</keyword>
<keyword evidence="1" id="KW-0812">Transmembrane</keyword>
<protein>
    <submittedName>
        <fullName evidence="2">Uncharacterized protein</fullName>
    </submittedName>
</protein>
<dbReference type="RefSeq" id="WP_094121164.1">
    <property type="nucleotide sequence ID" value="NZ_MLFN01000036.1"/>
</dbReference>
<keyword evidence="3" id="KW-1185">Reference proteome</keyword>
<organism evidence="2 3">
    <name type="scientific">Pantoea conspicua</name>
    <dbReference type="NCBI Taxonomy" id="472705"/>
    <lineage>
        <taxon>Bacteria</taxon>
        <taxon>Pseudomonadati</taxon>
        <taxon>Pseudomonadota</taxon>
        <taxon>Gammaproteobacteria</taxon>
        <taxon>Enterobacterales</taxon>
        <taxon>Erwiniaceae</taxon>
        <taxon>Pantoea</taxon>
    </lineage>
</organism>
<name>A0A1X1BUT0_9GAMM</name>
<feature type="transmembrane region" description="Helical" evidence="1">
    <location>
        <begin position="139"/>
        <end position="163"/>
    </location>
</feature>
<gene>
    <name evidence="2" type="ORF">HA41_12875</name>
</gene>
<dbReference type="OrthoDB" id="6613010at2"/>
<dbReference type="Proteomes" id="UP000193933">
    <property type="component" value="Unassembled WGS sequence"/>
</dbReference>
<dbReference type="EMBL" id="MLFN01000036">
    <property type="protein sequence ID" value="ORM52170.1"/>
    <property type="molecule type" value="Genomic_DNA"/>
</dbReference>
<sequence>MAKHALNLFIKIALFTAIMLLVAKVVPYDGLVDAITALFDFQSAERFTHFILGEPDPESWEALQVYFSLLINTLISVPVMSVVLTVFKGVAHNIELARLPEEWAFSTLRRLAKIFTFTFIFWMLFRCLPYHVFFPEEEVFSAFTLATLVVLNLLLTIACYSLITKKMTFKRSL</sequence>
<evidence type="ECO:0000313" key="2">
    <source>
        <dbReference type="EMBL" id="ORM52170.1"/>
    </source>
</evidence>
<feature type="transmembrane region" description="Helical" evidence="1">
    <location>
        <begin position="65"/>
        <end position="90"/>
    </location>
</feature>
<keyword evidence="1" id="KW-1133">Transmembrane helix</keyword>
<reference evidence="2 3" key="1">
    <citation type="journal article" date="2017" name="Antonie Van Leeuwenhoek">
        <title>Phylogenomic resolution of the bacterial genus Pantoea and its relationship with Erwinia and Tatumella.</title>
        <authorList>
            <person name="Palmer M."/>
            <person name="Steenkamp E.T."/>
            <person name="Coetzee M.P."/>
            <person name="Chan W.Y."/>
            <person name="van Zyl E."/>
            <person name="De Maayer P."/>
            <person name="Coutinho T.A."/>
            <person name="Blom J."/>
            <person name="Smits T.H."/>
            <person name="Duffy B."/>
            <person name="Venter S.N."/>
        </authorList>
    </citation>
    <scope>NUCLEOTIDE SEQUENCE [LARGE SCALE GENOMIC DNA]</scope>
    <source>
        <strain evidence="2 3">LMG 24534</strain>
    </source>
</reference>
<evidence type="ECO:0000256" key="1">
    <source>
        <dbReference type="SAM" id="Phobius"/>
    </source>
</evidence>
<proteinExistence type="predicted"/>
<feature type="transmembrane region" description="Helical" evidence="1">
    <location>
        <begin position="111"/>
        <end position="133"/>
    </location>
</feature>
<dbReference type="AlphaFoldDB" id="A0A1X1BUT0"/>
<comment type="caution">
    <text evidence="2">The sequence shown here is derived from an EMBL/GenBank/DDBJ whole genome shotgun (WGS) entry which is preliminary data.</text>
</comment>
<accession>A0A1X1BUT0</accession>